<comment type="caution">
    <text evidence="1">The sequence shown here is derived from an EMBL/GenBank/DDBJ whole genome shotgun (WGS) entry which is preliminary data.</text>
</comment>
<protein>
    <submittedName>
        <fullName evidence="1">Uncharacterized protein</fullName>
    </submittedName>
</protein>
<name>A0ABW8TUN7_9CLOT</name>
<accession>A0ABW8TUN7</accession>
<gene>
    <name evidence="1" type="ORF">ACJDUH_09815</name>
</gene>
<organism evidence="1 2">
    <name type="scientific">Candidatus Clostridium radicumherbarum</name>
    <dbReference type="NCBI Taxonomy" id="3381662"/>
    <lineage>
        <taxon>Bacteria</taxon>
        <taxon>Bacillati</taxon>
        <taxon>Bacillota</taxon>
        <taxon>Clostridia</taxon>
        <taxon>Eubacteriales</taxon>
        <taxon>Clostridiaceae</taxon>
        <taxon>Clostridium</taxon>
    </lineage>
</organism>
<reference evidence="1 2" key="1">
    <citation type="submission" date="2024-11" db="EMBL/GenBank/DDBJ databases">
        <authorList>
            <person name="Heng Y.C."/>
            <person name="Lim A.C.H."/>
            <person name="Lee J.K.Y."/>
            <person name="Kittelmann S."/>
        </authorList>
    </citation>
    <scope>NUCLEOTIDE SEQUENCE [LARGE SCALE GENOMIC DNA]</scope>
    <source>
        <strain evidence="1 2">WILCCON 0202</strain>
    </source>
</reference>
<dbReference type="Proteomes" id="UP001623661">
    <property type="component" value="Unassembled WGS sequence"/>
</dbReference>
<keyword evidence="2" id="KW-1185">Reference proteome</keyword>
<sequence length="257" mass="30401">MLKQNCLIELGDNYLIKHDFYPRLLNWSLRNDEYVLNLLKESQFCLSSRKVYIVIEGEKIKIREITLPKLRSSYLYKLIIDELSNSYNNADKIYFNYSILKDNGNNLDLAIFSSNEGKIKKVEKYILKNSSIEAVYLIQFCFLGYFNEAITHRNFIFVFIYKDKLYLLFCLNKKLIFNDVIPWNDEKKLSEAIFEFMESCRINNGIVTKIIYAANIGFEVNCDEYVEGCYISNLGLVSEKELIKYIRTSKCKRTNRR</sequence>
<dbReference type="EMBL" id="JBJHZY010000001">
    <property type="protein sequence ID" value="MFL0268403.1"/>
    <property type="molecule type" value="Genomic_DNA"/>
</dbReference>
<proteinExistence type="predicted"/>
<evidence type="ECO:0000313" key="2">
    <source>
        <dbReference type="Proteomes" id="UP001623661"/>
    </source>
</evidence>
<dbReference type="RefSeq" id="WP_406764978.1">
    <property type="nucleotide sequence ID" value="NZ_JBJHZY010000001.1"/>
</dbReference>
<evidence type="ECO:0000313" key="1">
    <source>
        <dbReference type="EMBL" id="MFL0268403.1"/>
    </source>
</evidence>